<proteinExistence type="predicted"/>
<name>A0A385E4H8_9CAUD</name>
<dbReference type="EMBL" id="MH645904">
    <property type="protein sequence ID" value="AXQ66704.1"/>
    <property type="molecule type" value="Genomic_DNA"/>
</dbReference>
<sequence length="94" mass="10347">MDFNDEKLERVGKIVSEMRYNGAVVHFDGENPDTAAVDVLGHNTRRFVNVEYVDEAIGALTMRAMLGDTSKADALLYEILICAGILSDPDKGKE</sequence>
<reference evidence="1 2" key="1">
    <citation type="submission" date="2018-07" db="EMBL/GenBank/DDBJ databases">
        <title>Sequencing of PG07.</title>
        <authorList>
            <person name="Ding T."/>
        </authorList>
    </citation>
    <scope>NUCLEOTIDE SEQUENCE [LARGE SCALE GENOMIC DNA]</scope>
</reference>
<protein>
    <submittedName>
        <fullName evidence="1">Uncharacterized protein</fullName>
    </submittedName>
</protein>
<dbReference type="GeneID" id="54999429"/>
<dbReference type="RefSeq" id="YP_009808526.1">
    <property type="nucleotide sequence ID" value="NC_048041.1"/>
</dbReference>
<evidence type="ECO:0000313" key="1">
    <source>
        <dbReference type="EMBL" id="AXQ66704.1"/>
    </source>
</evidence>
<organism evidence="1 2">
    <name type="scientific">Vibrio phage vB_VpS_PG07</name>
    <dbReference type="NCBI Taxonomy" id="2301664"/>
    <lineage>
        <taxon>Viruses</taxon>
        <taxon>Duplodnaviria</taxon>
        <taxon>Heunggongvirae</taxon>
        <taxon>Uroviricota</taxon>
        <taxon>Caudoviricetes</taxon>
        <taxon>Demerecviridae</taxon>
        <taxon>Pogseptimavirus</taxon>
        <taxon>Pogseptimavirus PG07</taxon>
    </lineage>
</organism>
<keyword evidence="2" id="KW-1185">Reference proteome</keyword>
<dbReference type="Proteomes" id="UP000263435">
    <property type="component" value="Segment"/>
</dbReference>
<evidence type="ECO:0000313" key="2">
    <source>
        <dbReference type="Proteomes" id="UP000263435"/>
    </source>
</evidence>
<accession>A0A385E4H8</accession>
<dbReference type="KEGG" id="vg:54999429"/>